<evidence type="ECO:0000313" key="2">
    <source>
        <dbReference type="EMBL" id="KAF7022821.1"/>
    </source>
</evidence>
<dbReference type="Pfam" id="PF16420">
    <property type="entry name" value="ATG7_N"/>
    <property type="match status" value="1"/>
</dbReference>
<proteinExistence type="predicted"/>
<reference evidence="2" key="1">
    <citation type="journal article" date="2017" name="Gigascience">
        <title>The first near-complete assembly of the hexaploid bread wheat genome, Triticum aestivum.</title>
        <authorList>
            <person name="Zimin A.V."/>
            <person name="Puiu D."/>
            <person name="Hall R."/>
            <person name="Kingan S."/>
            <person name="Clavijo B.J."/>
            <person name="Salzberg S.L."/>
        </authorList>
    </citation>
    <scope>NUCLEOTIDE SEQUENCE</scope>
    <source>
        <tissue evidence="2">Leaf</tissue>
    </source>
</reference>
<sequence length="232" mass="26490">MSGLLRLGRESLVPPSANSFGSRNSCPVPGTLINTNNMRGLQNLDVEYLLREEAKKILHDIMHGKIEEDPSLLLRFLVISFADLKNWKIYYSVAFPSLVFKSEMTLLSLHSASLVLSQEEAKSLSKSLKEWRSSNETAALPFFFVDISSDSCIAIRQLKDWKDCQDNGQKLLFGFYDHGCHQDPSWALRNYIAFLSLQLKIEKIQFLCYREKRSELDLEKSLIGEASFPQPH</sequence>
<dbReference type="OrthoDB" id="338614at2759"/>
<dbReference type="Gene3D" id="3.40.140.70">
    <property type="entry name" value="Ubiquitin-like modifier-activating enzyme ATG7 N-terminal domain"/>
    <property type="match status" value="1"/>
</dbReference>
<dbReference type="InterPro" id="IPR042523">
    <property type="entry name" value="Atg7_N_2"/>
</dbReference>
<dbReference type="AlphaFoldDB" id="A0A9R1F642"/>
<dbReference type="Proteomes" id="UP000815260">
    <property type="component" value="Chromosome 3A"/>
</dbReference>
<reference evidence="2" key="2">
    <citation type="submission" date="2020-03" db="EMBL/GenBank/DDBJ databases">
        <title>The second near-complete assembly of the hexaploid bread wheat (Triticum aestivum) genome.</title>
        <authorList>
            <person name="Zimin A.V."/>
            <person name="Puiu D."/>
            <person name="Shumante A."/>
            <person name="Alonge M."/>
            <person name="Salzberg S.L."/>
        </authorList>
    </citation>
    <scope>NUCLEOTIDE SEQUENCE</scope>
    <source>
        <tissue evidence="2">Leaf</tissue>
    </source>
</reference>
<organism evidence="2">
    <name type="scientific">Triticum aestivum</name>
    <name type="common">Wheat</name>
    <dbReference type="NCBI Taxonomy" id="4565"/>
    <lineage>
        <taxon>Eukaryota</taxon>
        <taxon>Viridiplantae</taxon>
        <taxon>Streptophyta</taxon>
        <taxon>Embryophyta</taxon>
        <taxon>Tracheophyta</taxon>
        <taxon>Spermatophyta</taxon>
        <taxon>Magnoliopsida</taxon>
        <taxon>Liliopsida</taxon>
        <taxon>Poales</taxon>
        <taxon>Poaceae</taxon>
        <taxon>BOP clade</taxon>
        <taxon>Pooideae</taxon>
        <taxon>Triticodae</taxon>
        <taxon>Triticeae</taxon>
        <taxon>Triticinae</taxon>
        <taxon>Triticum</taxon>
    </lineage>
</organism>
<protein>
    <recommendedName>
        <fullName evidence="1">Ubiquitin-like modifier-activating enzyme Atg7 N-terminal domain-containing protein</fullName>
    </recommendedName>
</protein>
<comment type="caution">
    <text evidence="2">The sequence shown here is derived from an EMBL/GenBank/DDBJ whole genome shotgun (WGS) entry which is preliminary data.</text>
</comment>
<accession>A0A9R1F642</accession>
<dbReference type="FunFam" id="3.40.140.100:FF:000002">
    <property type="entry name" value="Ubiquitin-like modifier-activating enzyme atg7"/>
    <property type="match status" value="1"/>
</dbReference>
<dbReference type="Gene3D" id="3.40.140.100">
    <property type="entry name" value="Ubiquitin-like modifier-activating enzyme ATG7 C-terminal domain"/>
    <property type="match status" value="1"/>
</dbReference>
<dbReference type="InterPro" id="IPR042522">
    <property type="entry name" value="Atg7_N_1"/>
</dbReference>
<dbReference type="EMBL" id="CM022217">
    <property type="protein sequence ID" value="KAF7022821.1"/>
    <property type="molecule type" value="Genomic_DNA"/>
</dbReference>
<feature type="non-terminal residue" evidence="2">
    <location>
        <position position="232"/>
    </location>
</feature>
<gene>
    <name evidence="2" type="ORF">CFC21_035464</name>
</gene>
<name>A0A9R1F642_WHEAT</name>
<evidence type="ECO:0000259" key="1">
    <source>
        <dbReference type="Pfam" id="PF16420"/>
    </source>
</evidence>
<dbReference type="InterPro" id="IPR032197">
    <property type="entry name" value="Atg7_N"/>
</dbReference>
<feature type="domain" description="Ubiquitin-like modifier-activating enzyme Atg7 N-terminal" evidence="1">
    <location>
        <begin position="5"/>
        <end position="229"/>
    </location>
</feature>